<dbReference type="Pfam" id="PF09115">
    <property type="entry name" value="DNApol3-delta_C"/>
    <property type="match status" value="1"/>
</dbReference>
<protein>
    <recommendedName>
        <fullName evidence="2">DNA polymerase III subunit delta'</fullName>
        <ecNumber evidence="1">2.7.7.7</ecNumber>
    </recommendedName>
</protein>
<evidence type="ECO:0000256" key="7">
    <source>
        <dbReference type="ARBA" id="ARBA00049244"/>
    </source>
</evidence>
<dbReference type="Pfam" id="PF13177">
    <property type="entry name" value="DNA_pol3_delta2"/>
    <property type="match status" value="1"/>
</dbReference>
<evidence type="ECO:0000313" key="9">
    <source>
        <dbReference type="EMBL" id="AJD48106.1"/>
    </source>
</evidence>
<keyword evidence="4" id="KW-0548">Nucleotidyltransferase</keyword>
<evidence type="ECO:0000256" key="4">
    <source>
        <dbReference type="ARBA" id="ARBA00022695"/>
    </source>
</evidence>
<dbReference type="EC" id="2.7.7.7" evidence="1"/>
<evidence type="ECO:0000313" key="10">
    <source>
        <dbReference type="Proteomes" id="UP000006764"/>
    </source>
</evidence>
<dbReference type="AlphaFoldDB" id="A0A0B4XLU7"/>
<evidence type="ECO:0000256" key="5">
    <source>
        <dbReference type="ARBA" id="ARBA00022705"/>
    </source>
</evidence>
<dbReference type="InterPro" id="IPR050238">
    <property type="entry name" value="DNA_Rep/Repair_Clamp_Loader"/>
</dbReference>
<dbReference type="NCBIfam" id="NF004310">
    <property type="entry name" value="PRK05707.1"/>
    <property type="match status" value="1"/>
</dbReference>
<dbReference type="PANTHER" id="PTHR11669">
    <property type="entry name" value="REPLICATION FACTOR C / DNA POLYMERASE III GAMMA-TAU SUBUNIT"/>
    <property type="match status" value="1"/>
</dbReference>
<keyword evidence="5" id="KW-0235">DNA replication</keyword>
<sequence length="336" mass="35727">MSETAAVQAPCPWHRDTLNQLVARRDDGRLPHALLLAGPAGIGKARLALALVQLLLCESPRGGLACGRCHACHMSTAGTHPDLWLVEPAETGKMIRIDQIRELVDFAGRTPQYGGYRVALIMPAQSMNRAAQNALLKTLEEPGANTLLLLVCDQVSQLLPTVRSRCQQQLLPVPPQAQAEPWLAQQLAVPERAAPLLAAAGGAPLKALALEQADWFAERGALVQVLARVGTGQASVAVVARQLATHDTGDLLEACYGWVRQALRLAGGAPLVSDPELNQPLKHLAAVGPARLLDFAGAVSRARRLARSGANPNRDLLLEQMLLVLAGSQSLDALQA</sequence>
<dbReference type="Proteomes" id="UP000006764">
    <property type="component" value="Chromosome"/>
</dbReference>
<keyword evidence="3" id="KW-0808">Transferase</keyword>
<dbReference type="InterPro" id="IPR027417">
    <property type="entry name" value="P-loop_NTPase"/>
</dbReference>
<accession>A0A0B4XLU7</accession>
<dbReference type="GO" id="GO:0003887">
    <property type="term" value="F:DNA-directed DNA polymerase activity"/>
    <property type="evidence" value="ECO:0007669"/>
    <property type="project" value="UniProtKB-KW"/>
</dbReference>
<dbReference type="Gene3D" id="3.40.50.300">
    <property type="entry name" value="P-loop containing nucleotide triphosphate hydrolases"/>
    <property type="match status" value="1"/>
</dbReference>
<dbReference type="KEGG" id="apac:S7S_08460"/>
<evidence type="ECO:0000256" key="6">
    <source>
        <dbReference type="ARBA" id="ARBA00022932"/>
    </source>
</evidence>
<dbReference type="PANTHER" id="PTHR11669:SF8">
    <property type="entry name" value="DNA POLYMERASE III SUBUNIT DELTA"/>
    <property type="match status" value="1"/>
</dbReference>
<dbReference type="GO" id="GO:0003677">
    <property type="term" value="F:DNA binding"/>
    <property type="evidence" value="ECO:0007669"/>
    <property type="project" value="InterPro"/>
</dbReference>
<dbReference type="InterPro" id="IPR004622">
    <property type="entry name" value="DNA_pol_HolB"/>
</dbReference>
<feature type="domain" description="DNA polymerase III delta subunit C-terminal" evidence="8">
    <location>
        <begin position="214"/>
        <end position="325"/>
    </location>
</feature>
<keyword evidence="6" id="KW-0239">DNA-directed DNA polymerase</keyword>
<evidence type="ECO:0000256" key="3">
    <source>
        <dbReference type="ARBA" id="ARBA00022679"/>
    </source>
</evidence>
<proteinExistence type="predicted"/>
<gene>
    <name evidence="9" type="ORF">S7S_08460</name>
</gene>
<dbReference type="GO" id="GO:0006261">
    <property type="term" value="P:DNA-templated DNA replication"/>
    <property type="evidence" value="ECO:0007669"/>
    <property type="project" value="TreeGrafter"/>
</dbReference>
<dbReference type="STRING" id="391936.S7S_08460"/>
<dbReference type="GO" id="GO:0009360">
    <property type="term" value="C:DNA polymerase III complex"/>
    <property type="evidence" value="ECO:0007669"/>
    <property type="project" value="InterPro"/>
</dbReference>
<reference evidence="9 10" key="1">
    <citation type="journal article" date="2012" name="J. Bacteriol.">
        <title>Genome sequence of an alkane-degrading bacterium, Alcanivorax pacificus type strain W11-5, isolated from deep sea sediment.</title>
        <authorList>
            <person name="Lai Q."/>
            <person name="Shao Z."/>
        </authorList>
    </citation>
    <scope>NUCLEOTIDE SEQUENCE [LARGE SCALE GENOMIC DNA]</scope>
    <source>
        <strain evidence="9 10">W11-5</strain>
    </source>
</reference>
<evidence type="ECO:0000259" key="8">
    <source>
        <dbReference type="Pfam" id="PF09115"/>
    </source>
</evidence>
<name>A0A0B4XLU7_9GAMM</name>
<comment type="catalytic activity">
    <reaction evidence="7">
        <text>DNA(n) + a 2'-deoxyribonucleoside 5'-triphosphate = DNA(n+1) + diphosphate</text>
        <dbReference type="Rhea" id="RHEA:22508"/>
        <dbReference type="Rhea" id="RHEA-COMP:17339"/>
        <dbReference type="Rhea" id="RHEA-COMP:17340"/>
        <dbReference type="ChEBI" id="CHEBI:33019"/>
        <dbReference type="ChEBI" id="CHEBI:61560"/>
        <dbReference type="ChEBI" id="CHEBI:173112"/>
        <dbReference type="EC" id="2.7.7.7"/>
    </reaction>
</comment>
<dbReference type="InterPro" id="IPR015199">
    <property type="entry name" value="DNA_pol_III_delta_C"/>
</dbReference>
<dbReference type="EMBL" id="CP004387">
    <property type="protein sequence ID" value="AJD48106.1"/>
    <property type="molecule type" value="Genomic_DNA"/>
</dbReference>
<evidence type="ECO:0000256" key="1">
    <source>
        <dbReference type="ARBA" id="ARBA00012417"/>
    </source>
</evidence>
<evidence type="ECO:0000256" key="2">
    <source>
        <dbReference type="ARBA" id="ARBA00014363"/>
    </source>
</evidence>
<dbReference type="SUPFAM" id="SSF52540">
    <property type="entry name" value="P-loop containing nucleoside triphosphate hydrolases"/>
    <property type="match status" value="1"/>
</dbReference>
<dbReference type="RefSeq" id="WP_238582953.1">
    <property type="nucleotide sequence ID" value="NZ_CP004387.1"/>
</dbReference>
<dbReference type="GO" id="GO:0008408">
    <property type="term" value="F:3'-5' exonuclease activity"/>
    <property type="evidence" value="ECO:0007669"/>
    <property type="project" value="InterPro"/>
</dbReference>
<dbReference type="HOGENOM" id="CLU_006229_4_3_6"/>
<organism evidence="9 10">
    <name type="scientific">Isoalcanivorax pacificus W11-5</name>
    <dbReference type="NCBI Taxonomy" id="391936"/>
    <lineage>
        <taxon>Bacteria</taxon>
        <taxon>Pseudomonadati</taxon>
        <taxon>Pseudomonadota</taxon>
        <taxon>Gammaproteobacteria</taxon>
        <taxon>Oceanospirillales</taxon>
        <taxon>Alcanivoracaceae</taxon>
        <taxon>Isoalcanivorax</taxon>
    </lineage>
</organism>
<keyword evidence="10" id="KW-1185">Reference proteome</keyword>
<dbReference type="NCBIfam" id="TIGR00678">
    <property type="entry name" value="holB"/>
    <property type="match status" value="1"/>
</dbReference>